<organism evidence="2 3">
    <name type="scientific">Exophiala mesophila</name>
    <name type="common">Black yeast-like fungus</name>
    <dbReference type="NCBI Taxonomy" id="212818"/>
    <lineage>
        <taxon>Eukaryota</taxon>
        <taxon>Fungi</taxon>
        <taxon>Dikarya</taxon>
        <taxon>Ascomycota</taxon>
        <taxon>Pezizomycotina</taxon>
        <taxon>Eurotiomycetes</taxon>
        <taxon>Chaetothyriomycetidae</taxon>
        <taxon>Chaetothyriales</taxon>
        <taxon>Herpotrichiellaceae</taxon>
        <taxon>Exophiala</taxon>
    </lineage>
</organism>
<gene>
    <name evidence="2" type="ORF">B0A52_01795</name>
</gene>
<evidence type="ECO:0000313" key="2">
    <source>
        <dbReference type="EMBL" id="RVX74668.1"/>
    </source>
</evidence>
<name>A0A438NG08_EXOME</name>
<keyword evidence="1" id="KW-0472">Membrane</keyword>
<dbReference type="VEuPathDB" id="FungiDB:PV10_07124"/>
<keyword evidence="1" id="KW-1133">Transmembrane helix</keyword>
<comment type="caution">
    <text evidence="2">The sequence shown here is derived from an EMBL/GenBank/DDBJ whole genome shotgun (WGS) entry which is preliminary data.</text>
</comment>
<feature type="transmembrane region" description="Helical" evidence="1">
    <location>
        <begin position="12"/>
        <end position="32"/>
    </location>
</feature>
<keyword evidence="1" id="KW-0812">Transmembrane</keyword>
<evidence type="ECO:0000256" key="1">
    <source>
        <dbReference type="SAM" id="Phobius"/>
    </source>
</evidence>
<protein>
    <submittedName>
        <fullName evidence="2">Uncharacterized protein</fullName>
    </submittedName>
</protein>
<dbReference type="OrthoDB" id="2590756at2759"/>
<evidence type="ECO:0000313" key="3">
    <source>
        <dbReference type="Proteomes" id="UP000288859"/>
    </source>
</evidence>
<feature type="transmembrane region" description="Helical" evidence="1">
    <location>
        <begin position="104"/>
        <end position="124"/>
    </location>
</feature>
<accession>A0A438NG08</accession>
<reference evidence="2 3" key="1">
    <citation type="submission" date="2017-03" db="EMBL/GenBank/DDBJ databases">
        <title>Genomes of endolithic fungi from Antarctica.</title>
        <authorList>
            <person name="Coleine C."/>
            <person name="Masonjones S."/>
            <person name="Stajich J.E."/>
        </authorList>
    </citation>
    <scope>NUCLEOTIDE SEQUENCE [LARGE SCALE GENOMIC DNA]</scope>
    <source>
        <strain evidence="2 3">CCFEE 6314</strain>
    </source>
</reference>
<feature type="transmembrane region" description="Helical" evidence="1">
    <location>
        <begin position="44"/>
        <end position="65"/>
    </location>
</feature>
<dbReference type="Proteomes" id="UP000288859">
    <property type="component" value="Unassembled WGS sequence"/>
</dbReference>
<sequence length="134" mass="14971">MSTFSQYKSNLGFLLHIIFELPACIQFFILPSRQLGIYTPHAHALMRQYAVLLFSSVLISGVFVTRPPSEVSAHCAGALAVYHVAPALRSIVRLQRQIRSKQAVVISEAMLFLVVHSLCGAFLFDHFWTAIQVP</sequence>
<proteinExistence type="predicted"/>
<dbReference type="AlphaFoldDB" id="A0A438NG08"/>
<dbReference type="EMBL" id="NAJM01000004">
    <property type="protein sequence ID" value="RVX74668.1"/>
    <property type="molecule type" value="Genomic_DNA"/>
</dbReference>